<dbReference type="InterPro" id="IPR027417">
    <property type="entry name" value="P-loop_NTPase"/>
</dbReference>
<dbReference type="EMBL" id="CP002547">
    <property type="protein sequence ID" value="ADY55629.1"/>
    <property type="molecule type" value="Genomic_DNA"/>
</dbReference>
<dbReference type="Proteomes" id="UP000007488">
    <property type="component" value="Chromosome"/>
</dbReference>
<dbReference type="KEGG" id="sgy:Sgly_1322"/>
<dbReference type="PANTHER" id="PTHR13696:SF99">
    <property type="entry name" value="COBYRINIC ACID AC-DIAMIDE SYNTHASE"/>
    <property type="match status" value="1"/>
</dbReference>
<dbReference type="Gene3D" id="3.40.50.300">
    <property type="entry name" value="P-loop containing nucleotide triphosphate hydrolases"/>
    <property type="match status" value="1"/>
</dbReference>
<dbReference type="PANTHER" id="PTHR13696">
    <property type="entry name" value="P-LOOP CONTAINING NUCLEOSIDE TRIPHOSPHATE HYDROLASE"/>
    <property type="match status" value="1"/>
</dbReference>
<dbReference type="SUPFAM" id="SSF52540">
    <property type="entry name" value="P-loop containing nucleoside triphosphate hydrolases"/>
    <property type="match status" value="1"/>
</dbReference>
<dbReference type="InterPro" id="IPR050678">
    <property type="entry name" value="DNA_Partitioning_ATPase"/>
</dbReference>
<protein>
    <recommendedName>
        <fullName evidence="1">AAA domain-containing protein</fullName>
    </recommendedName>
</protein>
<proteinExistence type="predicted"/>
<dbReference type="AlphaFoldDB" id="F0SVS3"/>
<reference evidence="2 3" key="1">
    <citation type="journal article" date="2011" name="Stand. Genomic Sci.">
        <title>Complete genome sequence of Syntrophobotulus glycolicus type strain (FlGlyR).</title>
        <authorList>
            <person name="Han C."/>
            <person name="Mwirichia R."/>
            <person name="Chertkov O."/>
            <person name="Held B."/>
            <person name="Lapidus A."/>
            <person name="Nolan M."/>
            <person name="Lucas S."/>
            <person name="Hammon N."/>
            <person name="Deshpande S."/>
            <person name="Cheng J.F."/>
            <person name="Tapia R."/>
            <person name="Goodwin L."/>
            <person name="Pitluck S."/>
            <person name="Huntemann M."/>
            <person name="Liolios K."/>
            <person name="Ivanova N."/>
            <person name="Pagani I."/>
            <person name="Mavromatis K."/>
            <person name="Ovchinikova G."/>
            <person name="Pati A."/>
            <person name="Chen A."/>
            <person name="Palaniappan K."/>
            <person name="Land M."/>
            <person name="Hauser L."/>
            <person name="Brambilla E.M."/>
            <person name="Rohde M."/>
            <person name="Spring S."/>
            <person name="Sikorski J."/>
            <person name="Goker M."/>
            <person name="Woyke T."/>
            <person name="Bristow J."/>
            <person name="Eisen J.A."/>
            <person name="Markowitz V."/>
            <person name="Hugenholtz P."/>
            <person name="Kyrpides N.C."/>
            <person name="Klenk H.P."/>
            <person name="Detter J.C."/>
        </authorList>
    </citation>
    <scope>NUCLEOTIDE SEQUENCE [LARGE SCALE GENOMIC DNA]</scope>
    <source>
        <strain evidence="3">DSM 8271 / FlGlyR</strain>
    </source>
</reference>
<dbReference type="RefSeq" id="WP_013624499.1">
    <property type="nucleotide sequence ID" value="NC_015172.1"/>
</dbReference>
<sequence>MGKRDDFSNKVKKILAQRCAYQCSNPSCEKVTVGAHSQNDKAVSIGRACHIEAASEGGPRYNKNMSPEERKSISNAIWLCASCADRIDKDEIRYPVKLLHEWKSDAEKMINPDNHKRAAGNNIRIVSIANTAGGVGKSFVSAAISVAISKVKSKKVLSVSASQSNHSIEFLGLEEENKKAAQYKLKDCAVKLKTYNLPSHQNINVVFLSELEEIALHQSISFGRTDLKKLLHSTAKENEYEYIVCDCGRGLDTNIQREILLCSTDVIIPVGQHNHAFHGMGLICDLLKNSEACENIWTLYSMGFLTANQKINVGMRRRFLEKQEVFKKFNLEINEIKTVVPKNSYIDKLLWEKEDIFNCNKLKDIFFAYEEVVKECFCN</sequence>
<name>F0SVS3_SYNGF</name>
<dbReference type="Pfam" id="PF13614">
    <property type="entry name" value="AAA_31"/>
    <property type="match status" value="1"/>
</dbReference>
<dbReference type="STRING" id="645991.Sgly_1322"/>
<feature type="domain" description="AAA" evidence="1">
    <location>
        <begin position="124"/>
        <end position="289"/>
    </location>
</feature>
<evidence type="ECO:0000313" key="3">
    <source>
        <dbReference type="Proteomes" id="UP000007488"/>
    </source>
</evidence>
<dbReference type="eggNOG" id="COG1192">
    <property type="taxonomic scope" value="Bacteria"/>
</dbReference>
<evidence type="ECO:0000313" key="2">
    <source>
        <dbReference type="EMBL" id="ADY55629.1"/>
    </source>
</evidence>
<dbReference type="HOGENOM" id="CLU_729421_0_0_9"/>
<evidence type="ECO:0000259" key="1">
    <source>
        <dbReference type="Pfam" id="PF13614"/>
    </source>
</evidence>
<accession>F0SVS3</accession>
<dbReference type="OrthoDB" id="5379188at2"/>
<reference evidence="3" key="2">
    <citation type="submission" date="2011-02" db="EMBL/GenBank/DDBJ databases">
        <title>The complete genome of Syntrophobotulus glycolicus DSM 8271.</title>
        <authorList>
            <person name="Lucas S."/>
            <person name="Copeland A."/>
            <person name="Lapidus A."/>
            <person name="Bruce D."/>
            <person name="Goodwin L."/>
            <person name="Pitluck S."/>
            <person name="Kyrpides N."/>
            <person name="Mavromatis K."/>
            <person name="Pagani I."/>
            <person name="Ivanova N."/>
            <person name="Mikhailova N."/>
            <person name="Chertkov O."/>
            <person name="Held B."/>
            <person name="Detter J.C."/>
            <person name="Tapia R."/>
            <person name="Han C."/>
            <person name="Land M."/>
            <person name="Hauser L."/>
            <person name="Markowitz V."/>
            <person name="Cheng J.-F."/>
            <person name="Hugenholtz P."/>
            <person name="Woyke T."/>
            <person name="Wu D."/>
            <person name="Spring S."/>
            <person name="Schroeder M."/>
            <person name="Brambilla E."/>
            <person name="Klenk H.-P."/>
            <person name="Eisen J.A."/>
        </authorList>
    </citation>
    <scope>NUCLEOTIDE SEQUENCE [LARGE SCALE GENOMIC DNA]</scope>
    <source>
        <strain evidence="3">DSM 8271 / FlGlyR</strain>
    </source>
</reference>
<keyword evidence="3" id="KW-1185">Reference proteome</keyword>
<gene>
    <name evidence="2" type="ordered locus">Sgly_1322</name>
</gene>
<dbReference type="InterPro" id="IPR025669">
    <property type="entry name" value="AAA_dom"/>
</dbReference>
<organism evidence="2 3">
    <name type="scientific">Syntrophobotulus glycolicus (strain DSM 8271 / FlGlyR)</name>
    <dbReference type="NCBI Taxonomy" id="645991"/>
    <lineage>
        <taxon>Bacteria</taxon>
        <taxon>Bacillati</taxon>
        <taxon>Bacillota</taxon>
        <taxon>Clostridia</taxon>
        <taxon>Eubacteriales</taxon>
        <taxon>Desulfitobacteriaceae</taxon>
        <taxon>Syntrophobotulus</taxon>
    </lineage>
</organism>